<dbReference type="RefSeq" id="WP_012831049.1">
    <property type="nucleotide sequence ID" value="NC_013440.1"/>
</dbReference>
<evidence type="ECO:0000313" key="2">
    <source>
        <dbReference type="Proteomes" id="UP000001880"/>
    </source>
</evidence>
<accession>D0LJV0</accession>
<dbReference type="Proteomes" id="UP000001880">
    <property type="component" value="Chromosome"/>
</dbReference>
<sequence>MMRGDDADERFFFALFYGPAPDAAPAEPLPAEPAAFWTAVSAHDLPSVVVLPASADAVVPQYLGPLPQWSADASLFESLAPVYRLATARVLSLLGED</sequence>
<dbReference type="KEGG" id="hoh:Hoch_5982"/>
<dbReference type="HOGENOM" id="CLU_2342862_0_0_7"/>
<organism evidence="1 2">
    <name type="scientific">Haliangium ochraceum (strain DSM 14365 / JCM 11303 / SMP-2)</name>
    <dbReference type="NCBI Taxonomy" id="502025"/>
    <lineage>
        <taxon>Bacteria</taxon>
        <taxon>Pseudomonadati</taxon>
        <taxon>Myxococcota</taxon>
        <taxon>Polyangia</taxon>
        <taxon>Haliangiales</taxon>
        <taxon>Kofleriaceae</taxon>
        <taxon>Haliangium</taxon>
    </lineage>
</organism>
<dbReference type="EMBL" id="CP001804">
    <property type="protein sequence ID" value="ACY18457.1"/>
    <property type="molecule type" value="Genomic_DNA"/>
</dbReference>
<evidence type="ECO:0000313" key="1">
    <source>
        <dbReference type="EMBL" id="ACY18457.1"/>
    </source>
</evidence>
<name>D0LJV0_HALO1</name>
<protein>
    <submittedName>
        <fullName evidence="1">Uncharacterized protein</fullName>
    </submittedName>
</protein>
<reference evidence="1 2" key="1">
    <citation type="journal article" date="2010" name="Stand. Genomic Sci.">
        <title>Complete genome sequence of Haliangium ochraceum type strain (SMP-2).</title>
        <authorList>
            <consortium name="US DOE Joint Genome Institute (JGI-PGF)"/>
            <person name="Ivanova N."/>
            <person name="Daum C."/>
            <person name="Lang E."/>
            <person name="Abt B."/>
            <person name="Kopitz M."/>
            <person name="Saunders E."/>
            <person name="Lapidus A."/>
            <person name="Lucas S."/>
            <person name="Glavina Del Rio T."/>
            <person name="Nolan M."/>
            <person name="Tice H."/>
            <person name="Copeland A."/>
            <person name="Cheng J.F."/>
            <person name="Chen F."/>
            <person name="Bruce D."/>
            <person name="Goodwin L."/>
            <person name="Pitluck S."/>
            <person name="Mavromatis K."/>
            <person name="Pati A."/>
            <person name="Mikhailova N."/>
            <person name="Chen A."/>
            <person name="Palaniappan K."/>
            <person name="Land M."/>
            <person name="Hauser L."/>
            <person name="Chang Y.J."/>
            <person name="Jeffries C.D."/>
            <person name="Detter J.C."/>
            <person name="Brettin T."/>
            <person name="Rohde M."/>
            <person name="Goker M."/>
            <person name="Bristow J."/>
            <person name="Markowitz V."/>
            <person name="Eisen J.A."/>
            <person name="Hugenholtz P."/>
            <person name="Kyrpides N.C."/>
            <person name="Klenk H.P."/>
        </authorList>
    </citation>
    <scope>NUCLEOTIDE SEQUENCE [LARGE SCALE GENOMIC DNA]</scope>
    <source>
        <strain evidence="2">DSM 14365 / CIP 107738 / JCM 11303 / AJ 13395 / SMP-2</strain>
    </source>
</reference>
<gene>
    <name evidence="1" type="ordered locus">Hoch_5982</name>
</gene>
<keyword evidence="2" id="KW-1185">Reference proteome</keyword>
<dbReference type="AlphaFoldDB" id="D0LJV0"/>
<proteinExistence type="predicted"/>